<dbReference type="PROSITE" id="PS51029">
    <property type="entry name" value="MADF"/>
    <property type="match status" value="1"/>
</dbReference>
<dbReference type="PANTHER" id="PTHR12243:SF48">
    <property type="entry name" value="MADF DOMAIN-CONTAINING PROTEIN"/>
    <property type="match status" value="1"/>
</dbReference>
<dbReference type="InterPro" id="IPR004210">
    <property type="entry name" value="BESS_motif"/>
</dbReference>
<dbReference type="InterPro" id="IPR039353">
    <property type="entry name" value="TF_Adf1"/>
</dbReference>
<proteinExistence type="predicted"/>
<name>A0ABV0XW58_9TELE</name>
<feature type="compositionally biased region" description="Low complexity" evidence="2">
    <location>
        <begin position="158"/>
        <end position="182"/>
    </location>
</feature>
<dbReference type="InterPro" id="IPR006578">
    <property type="entry name" value="MADF-dom"/>
</dbReference>
<evidence type="ECO:0000313" key="6">
    <source>
        <dbReference type="Proteomes" id="UP001469553"/>
    </source>
</evidence>
<evidence type="ECO:0000259" key="4">
    <source>
        <dbReference type="PROSITE" id="PS51031"/>
    </source>
</evidence>
<dbReference type="PROSITE" id="PS51031">
    <property type="entry name" value="BESS"/>
    <property type="match status" value="1"/>
</dbReference>
<evidence type="ECO:0000313" key="5">
    <source>
        <dbReference type="EMBL" id="MEQ2285701.1"/>
    </source>
</evidence>
<gene>
    <name evidence="5" type="ORF">AMECASPLE_034641</name>
</gene>
<keyword evidence="6" id="KW-1185">Reference proteome</keyword>
<feature type="compositionally biased region" description="Basic and acidic residues" evidence="2">
    <location>
        <begin position="191"/>
        <end position="205"/>
    </location>
</feature>
<evidence type="ECO:0008006" key="7">
    <source>
        <dbReference type="Google" id="ProtNLM"/>
    </source>
</evidence>
<comment type="subcellular location">
    <subcellularLocation>
        <location evidence="1">Nucleus</location>
    </subcellularLocation>
</comment>
<evidence type="ECO:0000256" key="1">
    <source>
        <dbReference type="PROSITE-ProRule" id="PRU00371"/>
    </source>
</evidence>
<accession>A0ABV0XW58</accession>
<feature type="compositionally biased region" description="Acidic residues" evidence="2">
    <location>
        <begin position="137"/>
        <end position="153"/>
    </location>
</feature>
<feature type="domain" description="MADF" evidence="3">
    <location>
        <begin position="23"/>
        <end position="114"/>
    </location>
</feature>
<evidence type="ECO:0000259" key="3">
    <source>
        <dbReference type="PROSITE" id="PS51029"/>
    </source>
</evidence>
<dbReference type="Pfam" id="PF02944">
    <property type="entry name" value="BESS"/>
    <property type="match status" value="1"/>
</dbReference>
<dbReference type="Pfam" id="PF10545">
    <property type="entry name" value="MADF_DNA_bdg"/>
    <property type="match status" value="1"/>
</dbReference>
<feature type="region of interest" description="Disordered" evidence="2">
    <location>
        <begin position="115"/>
        <end position="214"/>
    </location>
</feature>
<dbReference type="EMBL" id="JAHRIP010014358">
    <property type="protein sequence ID" value="MEQ2285701.1"/>
    <property type="molecule type" value="Genomic_DNA"/>
</dbReference>
<dbReference type="PANTHER" id="PTHR12243">
    <property type="entry name" value="MADF DOMAIN TRANSCRIPTION FACTOR"/>
    <property type="match status" value="1"/>
</dbReference>
<protein>
    <recommendedName>
        <fullName evidence="7">Transcription factor Adf-1</fullName>
    </recommendedName>
</protein>
<feature type="domain" description="BESS" evidence="4">
    <location>
        <begin position="219"/>
        <end position="258"/>
    </location>
</feature>
<organism evidence="5 6">
    <name type="scientific">Ameca splendens</name>
    <dbReference type="NCBI Taxonomy" id="208324"/>
    <lineage>
        <taxon>Eukaryota</taxon>
        <taxon>Metazoa</taxon>
        <taxon>Chordata</taxon>
        <taxon>Craniata</taxon>
        <taxon>Vertebrata</taxon>
        <taxon>Euteleostomi</taxon>
        <taxon>Actinopterygii</taxon>
        <taxon>Neopterygii</taxon>
        <taxon>Teleostei</taxon>
        <taxon>Neoteleostei</taxon>
        <taxon>Acanthomorphata</taxon>
        <taxon>Ovalentaria</taxon>
        <taxon>Atherinomorphae</taxon>
        <taxon>Cyprinodontiformes</taxon>
        <taxon>Goodeidae</taxon>
        <taxon>Ameca</taxon>
    </lineage>
</organism>
<comment type="caution">
    <text evidence="5">The sequence shown here is derived from an EMBL/GenBank/DDBJ whole genome shotgun (WGS) entry which is preliminary data.</text>
</comment>
<dbReference type="SMART" id="SM00595">
    <property type="entry name" value="MADF"/>
    <property type="match status" value="1"/>
</dbReference>
<keyword evidence="1" id="KW-0539">Nucleus</keyword>
<evidence type="ECO:0000256" key="2">
    <source>
        <dbReference type="SAM" id="MobiDB-lite"/>
    </source>
</evidence>
<dbReference type="Proteomes" id="UP001469553">
    <property type="component" value="Unassembled WGS sequence"/>
</dbReference>
<sequence>MRRGIPGAPDDLSRGVPLIIEDKIIVAVCGKPELYDPTNYYYRDKYRKDLAWRRVSEETGVAEDVCRKKWKGLRDTHLKERRKELEKRRSGAAPGAGKKWRFSAVLSFLDPFVAPRPTTSNMGQVEEMAEDLPAPPPEEETSETEDTNGEDTEERSTPSEAPAASSVSDSAPSSTAAAQPPVGRRRRRTVRPREEPSEVERELPEALRNQPPPPPLRVYSSMEHFLLGLAPSLERLPLEKQELIKLKLMQMIFEHSTVVLNLDHVDPE</sequence>
<reference evidence="5 6" key="1">
    <citation type="submission" date="2021-06" db="EMBL/GenBank/DDBJ databases">
        <authorList>
            <person name="Palmer J.M."/>
        </authorList>
    </citation>
    <scope>NUCLEOTIDE SEQUENCE [LARGE SCALE GENOMIC DNA]</scope>
    <source>
        <strain evidence="5 6">AS_MEX2019</strain>
        <tissue evidence="5">Muscle</tissue>
    </source>
</reference>